<dbReference type="SUPFAM" id="SSF52833">
    <property type="entry name" value="Thioredoxin-like"/>
    <property type="match status" value="1"/>
</dbReference>
<proteinExistence type="predicted"/>
<accession>A0AAD6WCU0</accession>
<evidence type="ECO:0000256" key="1">
    <source>
        <dbReference type="SAM" id="MobiDB-lite"/>
    </source>
</evidence>
<protein>
    <submittedName>
        <fullName evidence="2">Uncharacterized protein</fullName>
    </submittedName>
</protein>
<name>A0AAD6WCU0_9ROSI</name>
<sequence>METARNIIPRPVLRFPGTRMATHRLSLPPNGLGTGECRISFRSKRYNGISSREFSDSEHLKYYVSPARCGGKKEKSKKKQLKLMRRLSRDLPIFSYAVCGEEGNGSLIGEVKEKMISEATEILIAELRNRRLERKEQKRKRREERASLIKNRPRCDSGSSPSSSSSSGSSSPESSDDSDCSREVVSMKQMRSNALNPFMEIESANAIKEEATQEDQHRDTVSGAKSNDSSPQNLSDGAQIGASGRKIEICMGGKCRKLGAAALLEEFERKMGMESAVVGCKCMGKCTNGPNVRIFNCTFENEDMRVEDSIKPQLNLLCIGVGLKDAGWGYLVSARLSVGGATAGASSKQNLEICLNQHWSSAQASSQEMNGHLRGRTAFLAMHQHTCAYYNILLALAERLEC</sequence>
<feature type="compositionally biased region" description="Polar residues" evidence="1">
    <location>
        <begin position="223"/>
        <end position="236"/>
    </location>
</feature>
<dbReference type="AlphaFoldDB" id="A0AAD6WCU0"/>
<dbReference type="Proteomes" id="UP001164929">
    <property type="component" value="Chromosome 2"/>
</dbReference>
<feature type="compositionally biased region" description="Basic and acidic residues" evidence="1">
    <location>
        <begin position="209"/>
        <end position="220"/>
    </location>
</feature>
<dbReference type="InterPro" id="IPR036249">
    <property type="entry name" value="Thioredoxin-like_sf"/>
</dbReference>
<dbReference type="Gene3D" id="3.40.30.10">
    <property type="entry name" value="Glutaredoxin"/>
    <property type="match status" value="1"/>
</dbReference>
<evidence type="ECO:0000313" key="2">
    <source>
        <dbReference type="EMBL" id="KAJ7008060.1"/>
    </source>
</evidence>
<reference evidence="2" key="1">
    <citation type="journal article" date="2023" name="Mol. Ecol. Resour.">
        <title>Chromosome-level genome assembly of a triploid poplar Populus alba 'Berolinensis'.</title>
        <authorList>
            <person name="Chen S."/>
            <person name="Yu Y."/>
            <person name="Wang X."/>
            <person name="Wang S."/>
            <person name="Zhang T."/>
            <person name="Zhou Y."/>
            <person name="He R."/>
            <person name="Meng N."/>
            <person name="Wang Y."/>
            <person name="Liu W."/>
            <person name="Liu Z."/>
            <person name="Liu J."/>
            <person name="Guo Q."/>
            <person name="Huang H."/>
            <person name="Sederoff R.R."/>
            <person name="Wang G."/>
            <person name="Qu G."/>
            <person name="Chen S."/>
        </authorList>
    </citation>
    <scope>NUCLEOTIDE SEQUENCE</scope>
    <source>
        <strain evidence="2">SC-2020</strain>
    </source>
</reference>
<evidence type="ECO:0000313" key="3">
    <source>
        <dbReference type="Proteomes" id="UP001164929"/>
    </source>
</evidence>
<feature type="region of interest" description="Disordered" evidence="1">
    <location>
        <begin position="134"/>
        <end position="184"/>
    </location>
</feature>
<keyword evidence="3" id="KW-1185">Reference proteome</keyword>
<feature type="compositionally biased region" description="Low complexity" evidence="1">
    <location>
        <begin position="156"/>
        <end position="173"/>
    </location>
</feature>
<comment type="caution">
    <text evidence="2">The sequence shown here is derived from an EMBL/GenBank/DDBJ whole genome shotgun (WGS) entry which is preliminary data.</text>
</comment>
<dbReference type="CDD" id="cd02980">
    <property type="entry name" value="TRX_Fd_family"/>
    <property type="match status" value="1"/>
</dbReference>
<organism evidence="2 3">
    <name type="scientific">Populus alba x Populus x berolinensis</name>
    <dbReference type="NCBI Taxonomy" id="444605"/>
    <lineage>
        <taxon>Eukaryota</taxon>
        <taxon>Viridiplantae</taxon>
        <taxon>Streptophyta</taxon>
        <taxon>Embryophyta</taxon>
        <taxon>Tracheophyta</taxon>
        <taxon>Spermatophyta</taxon>
        <taxon>Magnoliopsida</taxon>
        <taxon>eudicotyledons</taxon>
        <taxon>Gunneridae</taxon>
        <taxon>Pentapetalae</taxon>
        <taxon>rosids</taxon>
        <taxon>fabids</taxon>
        <taxon>Malpighiales</taxon>
        <taxon>Salicaceae</taxon>
        <taxon>Saliceae</taxon>
        <taxon>Populus</taxon>
    </lineage>
</organism>
<feature type="region of interest" description="Disordered" evidence="1">
    <location>
        <begin position="209"/>
        <end position="238"/>
    </location>
</feature>
<dbReference type="EMBL" id="JAQIZT010000002">
    <property type="protein sequence ID" value="KAJ7008060.1"/>
    <property type="molecule type" value="Genomic_DNA"/>
</dbReference>
<gene>
    <name evidence="2" type="ORF">NC653_006932</name>
</gene>